<dbReference type="Pfam" id="PF21478">
    <property type="entry name" value="GcvP2_C"/>
    <property type="match status" value="1"/>
</dbReference>
<feature type="modified residue" description="N6-(pyridoxal phosphate)lysine" evidence="6">
    <location>
        <position position="273"/>
    </location>
</feature>
<evidence type="ECO:0000313" key="10">
    <source>
        <dbReference type="Proteomes" id="UP001597214"/>
    </source>
</evidence>
<dbReference type="InterPro" id="IPR049316">
    <property type="entry name" value="GDC-P_C"/>
</dbReference>
<dbReference type="PANTHER" id="PTHR11773">
    <property type="entry name" value="GLYCINE DEHYDROGENASE, DECARBOXYLATING"/>
    <property type="match status" value="1"/>
</dbReference>
<dbReference type="EMBL" id="JBHUEM010000009">
    <property type="protein sequence ID" value="MFD1736517.1"/>
    <property type="molecule type" value="Genomic_DNA"/>
</dbReference>
<keyword evidence="10" id="KW-1185">Reference proteome</keyword>
<dbReference type="InterPro" id="IPR015422">
    <property type="entry name" value="PyrdxlP-dep_Trfase_small"/>
</dbReference>
<dbReference type="GO" id="GO:0004375">
    <property type="term" value="F:glycine dehydrogenase (decarboxylating) activity"/>
    <property type="evidence" value="ECO:0007669"/>
    <property type="project" value="UniProtKB-EC"/>
</dbReference>
<dbReference type="Proteomes" id="UP001597214">
    <property type="component" value="Unassembled WGS sequence"/>
</dbReference>
<comment type="similarity">
    <text evidence="6">Belongs to the GcvP family. C-terminal subunit subfamily.</text>
</comment>
<gene>
    <name evidence="6 9" type="primary">gcvPB</name>
    <name evidence="9" type="ORF">ACFSCX_08055</name>
</gene>
<dbReference type="InterPro" id="IPR049315">
    <property type="entry name" value="GDC-P_N"/>
</dbReference>
<feature type="domain" description="Glycine cleavage system P-protein N-terminal" evidence="7">
    <location>
        <begin position="32"/>
        <end position="300"/>
    </location>
</feature>
<sequence length="485" mass="54339">MHKENQPLIFELSKTGRVGYSLPALDVEEISLEEVIPADYLRTEDAELPEVSELDIMRHYTALSRRNHGVDSGFYPLGSCTMKYNPKINENVARFAGFSHVHPLQEEETAQGAMELMYDLQEHLIEITGMDEVTLQPAAGAHGEWTGLMMIRAYHEANGDFNRTKVIVPDSAHGTNPASATVAGLETVTVKSDENGLVDLEDLKRVVDKDVAALMLTNPNTLGLFEERILEMAKIVHDAGGKLYYDGANLNAVLSKARPGDMGFDVVHLNLHKTFTGPHGGGGPGSGPVGVKKDLIPYLPKPVLVKTEEGFRFDYNRPHSIGRVKPYYGNFGINVRAYTYIRSMGPDGLKAVTEYAVLNANYMMRRLEPHYDLPYKQHCKHEFVLSGKRQKKLGVRTLDIAKRLLDFGYHPPTIYFPLNVEEAIMIEPTETESKETLDEFIDTMIQIAKEAEENPEIVQEAPHHTVVKRLDETTAARKPILKFER</sequence>
<dbReference type="InterPro" id="IPR020581">
    <property type="entry name" value="GDC_P"/>
</dbReference>
<feature type="domain" description="Glycine dehydrogenase C-terminal" evidence="8">
    <location>
        <begin position="353"/>
        <end position="454"/>
    </location>
</feature>
<evidence type="ECO:0000313" key="9">
    <source>
        <dbReference type="EMBL" id="MFD1736517.1"/>
    </source>
</evidence>
<organism evidence="9 10">
    <name type="scientific">Bacillus salitolerans</name>
    <dbReference type="NCBI Taxonomy" id="1437434"/>
    <lineage>
        <taxon>Bacteria</taxon>
        <taxon>Bacillati</taxon>
        <taxon>Bacillota</taxon>
        <taxon>Bacilli</taxon>
        <taxon>Bacillales</taxon>
        <taxon>Bacillaceae</taxon>
        <taxon>Bacillus</taxon>
    </lineage>
</organism>
<evidence type="ECO:0000259" key="7">
    <source>
        <dbReference type="Pfam" id="PF02347"/>
    </source>
</evidence>
<dbReference type="SUPFAM" id="SSF53383">
    <property type="entry name" value="PLP-dependent transferases"/>
    <property type="match status" value="1"/>
</dbReference>
<reference evidence="10" key="1">
    <citation type="journal article" date="2019" name="Int. J. Syst. Evol. Microbiol.">
        <title>The Global Catalogue of Microorganisms (GCM) 10K type strain sequencing project: providing services to taxonomists for standard genome sequencing and annotation.</title>
        <authorList>
            <consortium name="The Broad Institute Genomics Platform"/>
            <consortium name="The Broad Institute Genome Sequencing Center for Infectious Disease"/>
            <person name="Wu L."/>
            <person name="Ma J."/>
        </authorList>
    </citation>
    <scope>NUCLEOTIDE SEQUENCE [LARGE SCALE GENOMIC DNA]</scope>
    <source>
        <strain evidence="10">CCUG 49339</strain>
    </source>
</reference>
<evidence type="ECO:0000256" key="3">
    <source>
        <dbReference type="ARBA" id="ARBA00022898"/>
    </source>
</evidence>
<protein>
    <recommendedName>
        <fullName evidence="6">Probable glycine dehydrogenase (decarboxylating) subunit 2</fullName>
        <ecNumber evidence="6">1.4.4.2</ecNumber>
    </recommendedName>
    <alternativeName>
        <fullName evidence="6">Glycine cleavage system P-protein subunit 2</fullName>
    </alternativeName>
    <alternativeName>
        <fullName evidence="6">Glycine decarboxylase subunit 2</fullName>
    </alternativeName>
    <alternativeName>
        <fullName evidence="6">Glycine dehydrogenase (aminomethyl-transferring) subunit 2</fullName>
    </alternativeName>
</protein>
<dbReference type="PANTHER" id="PTHR11773:SF1">
    <property type="entry name" value="GLYCINE DEHYDROGENASE (DECARBOXYLATING), MITOCHONDRIAL"/>
    <property type="match status" value="1"/>
</dbReference>
<dbReference type="InterPro" id="IPR023012">
    <property type="entry name" value="GcvPB"/>
</dbReference>
<name>A0ABW4LMX4_9BACI</name>
<dbReference type="Pfam" id="PF02347">
    <property type="entry name" value="GDC-P"/>
    <property type="match status" value="1"/>
</dbReference>
<dbReference type="InterPro" id="IPR015421">
    <property type="entry name" value="PyrdxlP-dep_Trfase_major"/>
</dbReference>
<dbReference type="Gene3D" id="3.90.1150.10">
    <property type="entry name" value="Aspartate Aminotransferase, domain 1"/>
    <property type="match status" value="1"/>
</dbReference>
<evidence type="ECO:0000256" key="4">
    <source>
        <dbReference type="ARBA" id="ARBA00023002"/>
    </source>
</evidence>
<comment type="catalytic activity">
    <reaction evidence="5 6">
        <text>N(6)-[(R)-lipoyl]-L-lysyl-[glycine-cleavage complex H protein] + glycine + H(+) = N(6)-[(R)-S(8)-aminomethyldihydrolipoyl]-L-lysyl-[glycine-cleavage complex H protein] + CO2</text>
        <dbReference type="Rhea" id="RHEA:24304"/>
        <dbReference type="Rhea" id="RHEA-COMP:10494"/>
        <dbReference type="Rhea" id="RHEA-COMP:10495"/>
        <dbReference type="ChEBI" id="CHEBI:15378"/>
        <dbReference type="ChEBI" id="CHEBI:16526"/>
        <dbReference type="ChEBI" id="CHEBI:57305"/>
        <dbReference type="ChEBI" id="CHEBI:83099"/>
        <dbReference type="ChEBI" id="CHEBI:83143"/>
        <dbReference type="EC" id="1.4.4.2"/>
    </reaction>
</comment>
<evidence type="ECO:0000256" key="6">
    <source>
        <dbReference type="HAMAP-Rule" id="MF_00713"/>
    </source>
</evidence>
<keyword evidence="3 6" id="KW-0663">Pyridoxal phosphate</keyword>
<evidence type="ECO:0000256" key="1">
    <source>
        <dbReference type="ARBA" id="ARBA00001933"/>
    </source>
</evidence>
<evidence type="ECO:0000259" key="8">
    <source>
        <dbReference type="Pfam" id="PF21478"/>
    </source>
</evidence>
<dbReference type="InterPro" id="IPR015424">
    <property type="entry name" value="PyrdxlP-dep_Trfase"/>
</dbReference>
<dbReference type="Gene3D" id="3.40.640.10">
    <property type="entry name" value="Type I PLP-dependent aspartate aminotransferase-like (Major domain)"/>
    <property type="match status" value="1"/>
</dbReference>
<comment type="cofactor">
    <cofactor evidence="1 6">
        <name>pyridoxal 5'-phosphate</name>
        <dbReference type="ChEBI" id="CHEBI:597326"/>
    </cofactor>
</comment>
<comment type="function">
    <text evidence="2 6">The glycine cleavage system catalyzes the degradation of glycine. The P protein binds the alpha-amino group of glycine through its pyridoxal phosphate cofactor; CO(2) is released and the remaining methylamine moiety is then transferred to the lipoamide cofactor of the H protein.</text>
</comment>
<dbReference type="RefSeq" id="WP_377927678.1">
    <property type="nucleotide sequence ID" value="NZ_JBHUEM010000009.1"/>
</dbReference>
<comment type="caution">
    <text evidence="9">The sequence shown here is derived from an EMBL/GenBank/DDBJ whole genome shotgun (WGS) entry which is preliminary data.</text>
</comment>
<comment type="subunit">
    <text evidence="6">The glycine cleavage system is composed of four proteins: P, T, L and H. In this organism, the P 'protein' is a heterodimer of two subunits.</text>
</comment>
<evidence type="ECO:0000256" key="2">
    <source>
        <dbReference type="ARBA" id="ARBA00003788"/>
    </source>
</evidence>
<accession>A0ABW4LMX4</accession>
<dbReference type="NCBIfam" id="NF003346">
    <property type="entry name" value="PRK04366.1"/>
    <property type="match status" value="1"/>
</dbReference>
<keyword evidence="4 6" id="KW-0560">Oxidoreductase</keyword>
<dbReference type="CDD" id="cd00613">
    <property type="entry name" value="GDC-P"/>
    <property type="match status" value="1"/>
</dbReference>
<dbReference type="EC" id="1.4.4.2" evidence="6"/>
<dbReference type="HAMAP" id="MF_00713">
    <property type="entry name" value="GcvPB"/>
    <property type="match status" value="1"/>
</dbReference>
<evidence type="ECO:0000256" key="5">
    <source>
        <dbReference type="ARBA" id="ARBA00049026"/>
    </source>
</evidence>
<proteinExistence type="inferred from homology"/>
<dbReference type="Gene3D" id="6.20.440.10">
    <property type="match status" value="1"/>
</dbReference>